<dbReference type="SUPFAM" id="SSF49899">
    <property type="entry name" value="Concanavalin A-like lectins/glucanases"/>
    <property type="match status" value="1"/>
</dbReference>
<dbReference type="OrthoDB" id="412647at2759"/>
<dbReference type="GO" id="GO:0031505">
    <property type="term" value="P:fungal-type cell wall organization"/>
    <property type="evidence" value="ECO:0007669"/>
    <property type="project" value="TreeGrafter"/>
</dbReference>
<dbReference type="GO" id="GO:0015926">
    <property type="term" value="F:glucosidase activity"/>
    <property type="evidence" value="ECO:0007669"/>
    <property type="project" value="TreeGrafter"/>
</dbReference>
<dbReference type="GO" id="GO:0005886">
    <property type="term" value="C:plasma membrane"/>
    <property type="evidence" value="ECO:0007669"/>
    <property type="project" value="TreeGrafter"/>
</dbReference>
<dbReference type="Pfam" id="PF03935">
    <property type="entry name" value="SKN1_KRE6_Sbg1"/>
    <property type="match status" value="1"/>
</dbReference>
<evidence type="ECO:0000256" key="6">
    <source>
        <dbReference type="ARBA" id="ARBA00023136"/>
    </source>
</evidence>
<dbReference type="PROSITE" id="PS51762">
    <property type="entry name" value="GH16_2"/>
    <property type="match status" value="1"/>
</dbReference>
<evidence type="ECO:0000259" key="11">
    <source>
        <dbReference type="PROSITE" id="PS51762"/>
    </source>
</evidence>
<accession>A0A165T1L8</accession>
<dbReference type="GO" id="GO:0006078">
    <property type="term" value="P:(1-&gt;6)-beta-D-glucan biosynthetic process"/>
    <property type="evidence" value="ECO:0007669"/>
    <property type="project" value="TreeGrafter"/>
</dbReference>
<feature type="compositionally biased region" description="Low complexity" evidence="9">
    <location>
        <begin position="42"/>
        <end position="53"/>
    </location>
</feature>
<keyword evidence="7" id="KW-0325">Glycoprotein</keyword>
<reference evidence="12 13" key="1">
    <citation type="journal article" date="2016" name="Mol. Biol. Evol.">
        <title>Comparative Genomics of Early-Diverging Mushroom-Forming Fungi Provides Insights into the Origins of Lignocellulose Decay Capabilities.</title>
        <authorList>
            <person name="Nagy L.G."/>
            <person name="Riley R."/>
            <person name="Tritt A."/>
            <person name="Adam C."/>
            <person name="Daum C."/>
            <person name="Floudas D."/>
            <person name="Sun H."/>
            <person name="Yadav J.S."/>
            <person name="Pangilinan J."/>
            <person name="Larsson K.H."/>
            <person name="Matsuura K."/>
            <person name="Barry K."/>
            <person name="Labutti K."/>
            <person name="Kuo R."/>
            <person name="Ohm R.A."/>
            <person name="Bhattacharya S.S."/>
            <person name="Shirouzu T."/>
            <person name="Yoshinaga Y."/>
            <person name="Martin F.M."/>
            <person name="Grigoriev I.V."/>
            <person name="Hibbett D.S."/>
        </authorList>
    </citation>
    <scope>NUCLEOTIDE SEQUENCE [LARGE SCALE GENOMIC DNA]</scope>
    <source>
        <strain evidence="12 13">L-15889</strain>
    </source>
</reference>
<evidence type="ECO:0000256" key="4">
    <source>
        <dbReference type="ARBA" id="ARBA00022968"/>
    </source>
</evidence>
<evidence type="ECO:0000256" key="5">
    <source>
        <dbReference type="ARBA" id="ARBA00022989"/>
    </source>
</evidence>
<keyword evidence="13" id="KW-1185">Reference proteome</keyword>
<evidence type="ECO:0000256" key="1">
    <source>
        <dbReference type="ARBA" id="ARBA00004606"/>
    </source>
</evidence>
<sequence length="582" mass="63157">MPLARKPPAAPRQPTSPSHALLTARPRPTTRQAAYGQANDTSRLSSHSISSTSGVTEKFNLSPDPRSWNSAISPGIAEDDDFIHNPDPRKRGNDRDWNIFTWRGLVNIGSLALVFCGIIALFAGYPIISHFTEHKQGNNGGFNVGGINASGQIPSLIGGYGVIDPQTPQEAHTKKDYVNGNTWQLVFSDEFNTPGRTFWPGDDPYWEAVNLHYWQTGNLEWLDPTAATTKDGSLEITLSQKPKNGLNYTSAMITTWNKFCFQGGLIEVNVSLPGAANVVGLWPAIWTMGNLGRAGYGASLEGMWPYSYDTCDVGTVQNQTKGGVPDNPAGFSYLPGQKLSRCTCPGSSHPGPMHDDGTYVGRAAPEIDVFEGSSGGGIGQVSQSAQWAPFDYNHQYGNGSSDVYIADSSITSLNTYTGGSYQEASSGVTNTDQTAWELSGGGFSIYGFQYEYGFDDAYIAWVSSGTISWSIKQTAVGPSSEVDIGQRLVSQEPMYIIINLGISEGFGGNVDFAHLTFPTTMRVDYVRVYQDPNNIKVSCDPPDAPTAAYIKTFQPAYTNANYTDWQTQYGEPFPGNHWNGDC</sequence>
<protein>
    <submittedName>
        <fullName evidence="12">Glycoside hydrolase family 16 protein</fullName>
    </submittedName>
</protein>
<keyword evidence="3 10" id="KW-0812">Transmembrane</keyword>
<evidence type="ECO:0000313" key="12">
    <source>
        <dbReference type="EMBL" id="KZT72797.1"/>
    </source>
</evidence>
<evidence type="ECO:0000256" key="8">
    <source>
        <dbReference type="ARBA" id="ARBA00023316"/>
    </source>
</evidence>
<comment type="similarity">
    <text evidence="2">Belongs to the SKN1/KRE6 family.</text>
</comment>
<feature type="region of interest" description="Disordered" evidence="9">
    <location>
        <begin position="1"/>
        <end position="94"/>
    </location>
</feature>
<evidence type="ECO:0000256" key="3">
    <source>
        <dbReference type="ARBA" id="ARBA00022692"/>
    </source>
</evidence>
<feature type="compositionally biased region" description="Basic and acidic residues" evidence="9">
    <location>
        <begin position="82"/>
        <end position="94"/>
    </location>
</feature>
<gene>
    <name evidence="12" type="ORF">DAEQUDRAFT_762609</name>
</gene>
<name>A0A165T1L8_9APHY</name>
<evidence type="ECO:0000256" key="9">
    <source>
        <dbReference type="SAM" id="MobiDB-lite"/>
    </source>
</evidence>
<dbReference type="PANTHER" id="PTHR31361:SF1">
    <property type="entry name" value="BETA-GLUCAN SYNTHESIS-ASSOCIATED PROTEIN KRE6-RELATED"/>
    <property type="match status" value="1"/>
</dbReference>
<dbReference type="Proteomes" id="UP000076727">
    <property type="component" value="Unassembled WGS sequence"/>
</dbReference>
<evidence type="ECO:0000256" key="2">
    <source>
        <dbReference type="ARBA" id="ARBA00010962"/>
    </source>
</evidence>
<keyword evidence="8" id="KW-0961">Cell wall biogenesis/degradation</keyword>
<dbReference type="AlphaFoldDB" id="A0A165T1L8"/>
<evidence type="ECO:0000256" key="7">
    <source>
        <dbReference type="ARBA" id="ARBA00023180"/>
    </source>
</evidence>
<comment type="subcellular location">
    <subcellularLocation>
        <location evidence="1">Membrane</location>
        <topology evidence="1">Single-pass type II membrane protein</topology>
    </subcellularLocation>
</comment>
<dbReference type="InterPro" id="IPR013320">
    <property type="entry name" value="ConA-like_dom_sf"/>
</dbReference>
<organism evidence="12 13">
    <name type="scientific">Daedalea quercina L-15889</name>
    <dbReference type="NCBI Taxonomy" id="1314783"/>
    <lineage>
        <taxon>Eukaryota</taxon>
        <taxon>Fungi</taxon>
        <taxon>Dikarya</taxon>
        <taxon>Basidiomycota</taxon>
        <taxon>Agaricomycotina</taxon>
        <taxon>Agaricomycetes</taxon>
        <taxon>Polyporales</taxon>
        <taxon>Fomitopsis</taxon>
    </lineage>
</organism>
<dbReference type="Gene3D" id="2.60.120.200">
    <property type="match status" value="2"/>
</dbReference>
<dbReference type="STRING" id="1314783.A0A165T1L8"/>
<keyword evidence="12" id="KW-0378">Hydrolase</keyword>
<feature type="domain" description="GH16" evidence="11">
    <location>
        <begin position="162"/>
        <end position="534"/>
    </location>
</feature>
<keyword evidence="5 10" id="KW-1133">Transmembrane helix</keyword>
<keyword evidence="6 10" id="KW-0472">Membrane</keyword>
<dbReference type="PANTHER" id="PTHR31361">
    <property type="entry name" value="BETA-GLUCAN SYNTHESIS-ASSOCIATED PROTEIN KRE6-RELATED"/>
    <property type="match status" value="1"/>
</dbReference>
<evidence type="ECO:0000256" key="10">
    <source>
        <dbReference type="SAM" id="Phobius"/>
    </source>
</evidence>
<dbReference type="InterPro" id="IPR000757">
    <property type="entry name" value="Beta-glucanase-like"/>
</dbReference>
<feature type="transmembrane region" description="Helical" evidence="10">
    <location>
        <begin position="105"/>
        <end position="128"/>
    </location>
</feature>
<dbReference type="GO" id="GO:0005789">
    <property type="term" value="C:endoplasmic reticulum membrane"/>
    <property type="evidence" value="ECO:0007669"/>
    <property type="project" value="TreeGrafter"/>
</dbReference>
<dbReference type="EMBL" id="KV429039">
    <property type="protein sequence ID" value="KZT72797.1"/>
    <property type="molecule type" value="Genomic_DNA"/>
</dbReference>
<keyword evidence="4" id="KW-0735">Signal-anchor</keyword>
<dbReference type="InterPro" id="IPR005629">
    <property type="entry name" value="Skn1/Kre6/Sbg1"/>
</dbReference>
<proteinExistence type="inferred from homology"/>
<evidence type="ECO:0000313" key="13">
    <source>
        <dbReference type="Proteomes" id="UP000076727"/>
    </source>
</evidence>